<dbReference type="InterPro" id="IPR058240">
    <property type="entry name" value="rSAM_sf"/>
</dbReference>
<reference evidence="8" key="1">
    <citation type="journal article" date="2019" name="Int. J. Syst. Evol. Microbiol.">
        <title>The Global Catalogue of Microorganisms (GCM) 10K type strain sequencing project: providing services to taxonomists for standard genome sequencing and annotation.</title>
        <authorList>
            <consortium name="The Broad Institute Genomics Platform"/>
            <consortium name="The Broad Institute Genome Sequencing Center for Infectious Disease"/>
            <person name="Wu L."/>
            <person name="Ma J."/>
        </authorList>
    </citation>
    <scope>NUCLEOTIDE SEQUENCE [LARGE SCALE GENOMIC DNA]</scope>
    <source>
        <strain evidence="8">NBRC 113072</strain>
    </source>
</reference>
<dbReference type="PROSITE" id="PS51918">
    <property type="entry name" value="RADICAL_SAM"/>
    <property type="match status" value="1"/>
</dbReference>
<dbReference type="InterPro" id="IPR007197">
    <property type="entry name" value="rSAM"/>
</dbReference>
<dbReference type="RefSeq" id="WP_284302575.1">
    <property type="nucleotide sequence ID" value="NZ_BSUO01000001.1"/>
</dbReference>
<keyword evidence="3" id="KW-0408">Iron</keyword>
<dbReference type="PANTHER" id="PTHR11228:SF34">
    <property type="entry name" value="TUNGSTEN-CONTAINING ALDEHYDE FERREDOXIN OXIDOREDUCTASE COFACTOR MODIFYING PROTEIN"/>
    <property type="match status" value="1"/>
</dbReference>
<dbReference type="PANTHER" id="PTHR11228">
    <property type="entry name" value="RADICAL SAM DOMAIN PROTEIN"/>
    <property type="match status" value="1"/>
</dbReference>
<protein>
    <recommendedName>
        <fullName evidence="6">Radical SAM core domain-containing protein</fullName>
    </recommendedName>
</protein>
<proteinExistence type="predicted"/>
<evidence type="ECO:0000259" key="6">
    <source>
        <dbReference type="PROSITE" id="PS51918"/>
    </source>
</evidence>
<dbReference type="Pfam" id="PF04055">
    <property type="entry name" value="Radical_SAM"/>
    <property type="match status" value="1"/>
</dbReference>
<evidence type="ECO:0000256" key="5">
    <source>
        <dbReference type="SAM" id="MobiDB-lite"/>
    </source>
</evidence>
<evidence type="ECO:0000256" key="4">
    <source>
        <dbReference type="ARBA" id="ARBA00023014"/>
    </source>
</evidence>
<evidence type="ECO:0000313" key="7">
    <source>
        <dbReference type="EMBL" id="GMA38507.1"/>
    </source>
</evidence>
<keyword evidence="1" id="KW-0949">S-adenosyl-L-methionine</keyword>
<keyword evidence="2" id="KW-0479">Metal-binding</keyword>
<dbReference type="CDD" id="cd01335">
    <property type="entry name" value="Radical_SAM"/>
    <property type="match status" value="1"/>
</dbReference>
<name>A0ABQ6IMU6_9MICO</name>
<keyword evidence="8" id="KW-1185">Reference proteome</keyword>
<sequence>MTMAPDKAVRRLKHDIDDRPMIVIWEVTRACQLVCRHCRADSQPQAHPEQLTPEQGLRLLEDIASFGKPLPIVILTGGDPFERPDLHELLTRGSELGLHMALSPSVTPRLTGESVRAMHAAGANSMSLSLDGAKPETHDAFRGFSGVFDSTLAAGRAMREDRIRLQVNSTVTRDTMPELPDLLRIMFELEVSLWSLFFLVPTGRGQQLKTLDAPQIEDVLHWMADISDMLAVKTTEAPHFRRVLTQRARAKAEGRDPRELEERGETYAYLTRETERMLAEWVADGHEIPHRPRVRRSTSTPAADSRSSTTAATSTPRASSPSTAATSRSWGSRGSTARATCCARCGVRRPSTASAGCASSTRSAADRAATPTRSPATSSAATPPAPTSPRRCARRTTAPATRSTHRRNTPPRRDRRL</sequence>
<feature type="region of interest" description="Disordered" evidence="5">
    <location>
        <begin position="289"/>
        <end position="334"/>
    </location>
</feature>
<dbReference type="InterPro" id="IPR013785">
    <property type="entry name" value="Aldolase_TIM"/>
</dbReference>
<dbReference type="Gene3D" id="3.20.20.70">
    <property type="entry name" value="Aldolase class I"/>
    <property type="match status" value="1"/>
</dbReference>
<feature type="compositionally biased region" description="Low complexity" evidence="5">
    <location>
        <begin position="358"/>
        <end position="382"/>
    </location>
</feature>
<evidence type="ECO:0000256" key="1">
    <source>
        <dbReference type="ARBA" id="ARBA00022691"/>
    </source>
</evidence>
<feature type="compositionally biased region" description="Low complexity" evidence="5">
    <location>
        <begin position="297"/>
        <end position="329"/>
    </location>
</feature>
<dbReference type="InterPro" id="IPR050377">
    <property type="entry name" value="Radical_SAM_PqqE_MftC-like"/>
</dbReference>
<dbReference type="Proteomes" id="UP001157126">
    <property type="component" value="Unassembled WGS sequence"/>
</dbReference>
<dbReference type="SUPFAM" id="SSF102114">
    <property type="entry name" value="Radical SAM enzymes"/>
    <property type="match status" value="1"/>
</dbReference>
<dbReference type="EMBL" id="BSUO01000001">
    <property type="protein sequence ID" value="GMA38507.1"/>
    <property type="molecule type" value="Genomic_DNA"/>
</dbReference>
<evidence type="ECO:0000313" key="8">
    <source>
        <dbReference type="Proteomes" id="UP001157126"/>
    </source>
</evidence>
<comment type="caution">
    <text evidence="7">The sequence shown here is derived from an EMBL/GenBank/DDBJ whole genome shotgun (WGS) entry which is preliminary data.</text>
</comment>
<gene>
    <name evidence="7" type="ORF">GCM10025883_05520</name>
</gene>
<feature type="domain" description="Radical SAM core" evidence="6">
    <location>
        <begin position="17"/>
        <end position="233"/>
    </location>
</feature>
<organism evidence="7 8">
    <name type="scientific">Mobilicoccus caccae</name>
    <dbReference type="NCBI Taxonomy" id="1859295"/>
    <lineage>
        <taxon>Bacteria</taxon>
        <taxon>Bacillati</taxon>
        <taxon>Actinomycetota</taxon>
        <taxon>Actinomycetes</taxon>
        <taxon>Micrococcales</taxon>
        <taxon>Dermatophilaceae</taxon>
        <taxon>Mobilicoccus</taxon>
    </lineage>
</organism>
<dbReference type="SFLD" id="SFLDS00029">
    <property type="entry name" value="Radical_SAM"/>
    <property type="match status" value="1"/>
</dbReference>
<evidence type="ECO:0000256" key="2">
    <source>
        <dbReference type="ARBA" id="ARBA00022723"/>
    </source>
</evidence>
<accession>A0ABQ6IMU6</accession>
<feature type="compositionally biased region" description="Basic residues" evidence="5">
    <location>
        <begin position="403"/>
        <end position="417"/>
    </location>
</feature>
<keyword evidence="4" id="KW-0411">Iron-sulfur</keyword>
<feature type="region of interest" description="Disordered" evidence="5">
    <location>
        <begin position="350"/>
        <end position="417"/>
    </location>
</feature>
<dbReference type="SFLD" id="SFLDG01067">
    <property type="entry name" value="SPASM/twitch_domain_containing"/>
    <property type="match status" value="1"/>
</dbReference>
<evidence type="ECO:0000256" key="3">
    <source>
        <dbReference type="ARBA" id="ARBA00023004"/>
    </source>
</evidence>